<sequence>MAARQDFSLIGWAPAFILNLWRAPDNSNRHFISSPAYPLITTEGLSKVTSSKLPPSLHDIPVAFVSHVERSRASIALLWGAQSVRETPHLCASTAYTIGSALKAIQFHFFVVPVIALQHQQQRFDGWRFLLPVHARNFAPRTEALK</sequence>
<dbReference type="AlphaFoldDB" id="A0A4C1YIJ7"/>
<accession>A0A4C1YIJ7</accession>
<dbReference type="Proteomes" id="UP000299102">
    <property type="component" value="Unassembled WGS sequence"/>
</dbReference>
<organism evidence="1 2">
    <name type="scientific">Eumeta variegata</name>
    <name type="common">Bagworm moth</name>
    <name type="synonym">Eumeta japonica</name>
    <dbReference type="NCBI Taxonomy" id="151549"/>
    <lineage>
        <taxon>Eukaryota</taxon>
        <taxon>Metazoa</taxon>
        <taxon>Ecdysozoa</taxon>
        <taxon>Arthropoda</taxon>
        <taxon>Hexapoda</taxon>
        <taxon>Insecta</taxon>
        <taxon>Pterygota</taxon>
        <taxon>Neoptera</taxon>
        <taxon>Endopterygota</taxon>
        <taxon>Lepidoptera</taxon>
        <taxon>Glossata</taxon>
        <taxon>Ditrysia</taxon>
        <taxon>Tineoidea</taxon>
        <taxon>Psychidae</taxon>
        <taxon>Oiketicinae</taxon>
        <taxon>Eumeta</taxon>
    </lineage>
</organism>
<comment type="caution">
    <text evidence="1">The sequence shown here is derived from an EMBL/GenBank/DDBJ whole genome shotgun (WGS) entry which is preliminary data.</text>
</comment>
<evidence type="ECO:0000313" key="2">
    <source>
        <dbReference type="Proteomes" id="UP000299102"/>
    </source>
</evidence>
<proteinExistence type="predicted"/>
<gene>
    <name evidence="1" type="ORF">EVAR_61747_1</name>
</gene>
<name>A0A4C1YIJ7_EUMVA</name>
<keyword evidence="2" id="KW-1185">Reference proteome</keyword>
<protein>
    <submittedName>
        <fullName evidence="1">Uncharacterized protein</fullName>
    </submittedName>
</protein>
<reference evidence="1 2" key="1">
    <citation type="journal article" date="2019" name="Commun. Biol.">
        <title>The bagworm genome reveals a unique fibroin gene that provides high tensile strength.</title>
        <authorList>
            <person name="Kono N."/>
            <person name="Nakamura H."/>
            <person name="Ohtoshi R."/>
            <person name="Tomita M."/>
            <person name="Numata K."/>
            <person name="Arakawa K."/>
        </authorList>
    </citation>
    <scope>NUCLEOTIDE SEQUENCE [LARGE SCALE GENOMIC DNA]</scope>
</reference>
<dbReference type="EMBL" id="BGZK01001267">
    <property type="protein sequence ID" value="GBP75928.1"/>
    <property type="molecule type" value="Genomic_DNA"/>
</dbReference>
<evidence type="ECO:0000313" key="1">
    <source>
        <dbReference type="EMBL" id="GBP75928.1"/>
    </source>
</evidence>